<sequence length="1009" mass="115990">MLKNVREESQKFGVASLRDKLVNGLLPRKSLVVEGSSNTRSTFYEAKLSKKKIFIVLDDMDKFEQFEHLATQWSGPGSRIIITARDNNVLRKVHGIYEVQGLSFKDSSRLFCLNAFDKIHPEAGYEEISKMAVSYANGIPLALKVLGRFLYSKTREQWESALEKLKIYPDTEIFNVLKLNYDGLDDLESEIFLEIAFFYKGKDKYVIIQFLELCGFFPDIGIDNPSRRALITISDDDNIGIHDLIEQMGREIVRQESTKDPGRRSRLSNLEEVYDVLNNNKGTDSVEGIILDLSQLKRDLHLDVDTFKKMPNISQVSKLWDGVQDLVNLRRINLKGCKQLVELPDFTKASNLKKIDLMGCESLCELPPSILSIHKLQILDLENCKALKSLKSNIHFKSLKWLSVLGCSSLKEFSVSSEQLTMLELHETIIDKLHPSVGYFSKLKELKLTNLKLKALPDELCHLVSLEKLDLYGCEQLVELPRNMKALSRLQDLDIMDCCNLGSLPELPPSIIHFSATNCTSLEKLFNAKAVLSLNLVTISFENCVRLEDDSFLEYVHHPMMGVAMRAMTGGTLQYKYTGSHEDDVRDYVPGSDRKNHVFFPGSKVPPWFKYQTRESSVSFDLFADKPCYIHTLVGFILCCVVHYVGPSQTRTTRVPFDKWPPVVECGCDLWRRQKVTTTSRLSSDHVCIWFEGVGSKHQLRDKNVTFKFEANSVIKYHVYTRAWYDECEFQEWEVIGCGVCPVYASDIFHVFQNVDPQFHFFYDKRSHPWQRGVKQTVFTVEEEKLWSRRSYPFYWIRRKGEVLFEDSDSLDDELSAEQFKEMVMMLFEDSVSLNEVSLEQMFMKMFEISESPDYMNSVEQMKQSVNMDFECSDCLHEVSVEQFLMMYEYSLSLPDEISVEQDTDNMNQMSRISSGSEEVPQSLDEQENQSVQSNNSPRSPSWQRFAHTEGPESSIASAQQPKPTQSQHHHHLQAHPWQLCIFLLRAFYLALHHCATGAAAATGNLRRL</sequence>
<dbReference type="PRINTS" id="PR00364">
    <property type="entry name" value="DISEASERSIST"/>
</dbReference>
<dbReference type="InterPro" id="IPR044974">
    <property type="entry name" value="Disease_R_plants"/>
</dbReference>
<keyword evidence="4" id="KW-0520">NAD</keyword>
<evidence type="ECO:0000256" key="1">
    <source>
        <dbReference type="ARBA" id="ARBA00011982"/>
    </source>
</evidence>
<keyword evidence="3" id="KW-0677">Repeat</keyword>
<accession>A0ABU6YL99</accession>
<protein>
    <recommendedName>
        <fullName evidence="1">ADP-ribosyl cyclase/cyclic ADP-ribose hydrolase</fullName>
        <ecNumber evidence="1">3.2.2.6</ecNumber>
    </recommendedName>
</protein>
<feature type="domain" description="NB-ARC" evidence="7">
    <location>
        <begin position="9"/>
        <end position="118"/>
    </location>
</feature>
<dbReference type="Pfam" id="PF23952">
    <property type="entry name" value="LRR_EndoS"/>
    <property type="match status" value="1"/>
</dbReference>
<feature type="compositionally biased region" description="Polar residues" evidence="6">
    <location>
        <begin position="955"/>
        <end position="967"/>
    </location>
</feature>
<dbReference type="Proteomes" id="UP001341840">
    <property type="component" value="Unassembled WGS sequence"/>
</dbReference>
<keyword evidence="2" id="KW-0433">Leucine-rich repeat</keyword>
<organism evidence="10 11">
    <name type="scientific">Stylosanthes scabra</name>
    <dbReference type="NCBI Taxonomy" id="79078"/>
    <lineage>
        <taxon>Eukaryota</taxon>
        <taxon>Viridiplantae</taxon>
        <taxon>Streptophyta</taxon>
        <taxon>Embryophyta</taxon>
        <taxon>Tracheophyta</taxon>
        <taxon>Spermatophyta</taxon>
        <taxon>Magnoliopsida</taxon>
        <taxon>eudicotyledons</taxon>
        <taxon>Gunneridae</taxon>
        <taxon>Pentapetalae</taxon>
        <taxon>rosids</taxon>
        <taxon>fabids</taxon>
        <taxon>Fabales</taxon>
        <taxon>Fabaceae</taxon>
        <taxon>Papilionoideae</taxon>
        <taxon>50 kb inversion clade</taxon>
        <taxon>dalbergioids sensu lato</taxon>
        <taxon>Dalbergieae</taxon>
        <taxon>Pterocarpus clade</taxon>
        <taxon>Stylosanthes</taxon>
    </lineage>
</organism>
<proteinExistence type="predicted"/>
<gene>
    <name evidence="10" type="ORF">PIB30_066791</name>
</gene>
<comment type="catalytic activity">
    <reaction evidence="5">
        <text>NAD(+) + H2O = ADP-D-ribose + nicotinamide + H(+)</text>
        <dbReference type="Rhea" id="RHEA:16301"/>
        <dbReference type="ChEBI" id="CHEBI:15377"/>
        <dbReference type="ChEBI" id="CHEBI:15378"/>
        <dbReference type="ChEBI" id="CHEBI:17154"/>
        <dbReference type="ChEBI" id="CHEBI:57540"/>
        <dbReference type="ChEBI" id="CHEBI:57967"/>
        <dbReference type="EC" id="3.2.2.6"/>
    </reaction>
    <physiologicalReaction direction="left-to-right" evidence="5">
        <dbReference type="Rhea" id="RHEA:16302"/>
    </physiologicalReaction>
</comment>
<dbReference type="InterPro" id="IPR002182">
    <property type="entry name" value="NB-ARC"/>
</dbReference>
<dbReference type="SUPFAM" id="SSF52058">
    <property type="entry name" value="L domain-like"/>
    <property type="match status" value="1"/>
</dbReference>
<evidence type="ECO:0000256" key="2">
    <source>
        <dbReference type="ARBA" id="ARBA00022614"/>
    </source>
</evidence>
<evidence type="ECO:0000313" key="11">
    <source>
        <dbReference type="Proteomes" id="UP001341840"/>
    </source>
</evidence>
<feature type="compositionally biased region" description="Polar residues" evidence="6">
    <location>
        <begin position="929"/>
        <end position="943"/>
    </location>
</feature>
<comment type="caution">
    <text evidence="10">The sequence shown here is derived from an EMBL/GenBank/DDBJ whole genome shotgun (WGS) entry which is preliminary data.</text>
</comment>
<evidence type="ECO:0000259" key="9">
    <source>
        <dbReference type="Pfam" id="PF23282"/>
    </source>
</evidence>
<evidence type="ECO:0000259" key="8">
    <source>
        <dbReference type="Pfam" id="PF20160"/>
    </source>
</evidence>
<dbReference type="Gene3D" id="3.40.50.300">
    <property type="entry name" value="P-loop containing nucleotide triphosphate hydrolases"/>
    <property type="match status" value="1"/>
</dbReference>
<evidence type="ECO:0000256" key="5">
    <source>
        <dbReference type="ARBA" id="ARBA00047304"/>
    </source>
</evidence>
<dbReference type="InterPro" id="IPR032675">
    <property type="entry name" value="LRR_dom_sf"/>
</dbReference>
<dbReference type="EC" id="3.2.2.6" evidence="1"/>
<evidence type="ECO:0000256" key="3">
    <source>
        <dbReference type="ARBA" id="ARBA00022737"/>
    </source>
</evidence>
<dbReference type="Gene3D" id="1.10.8.430">
    <property type="entry name" value="Helical domain of apoptotic protease-activating factors"/>
    <property type="match status" value="1"/>
</dbReference>
<dbReference type="Pfam" id="PF20160">
    <property type="entry name" value="C-JID"/>
    <property type="match status" value="1"/>
</dbReference>
<name>A0ABU6YL99_9FABA</name>
<dbReference type="Gene3D" id="3.80.10.10">
    <property type="entry name" value="Ribonuclease Inhibitor"/>
    <property type="match status" value="2"/>
</dbReference>
<feature type="region of interest" description="Disordered" evidence="6">
    <location>
        <begin position="912"/>
        <end position="971"/>
    </location>
</feature>
<evidence type="ECO:0000256" key="4">
    <source>
        <dbReference type="ARBA" id="ARBA00023027"/>
    </source>
</evidence>
<evidence type="ECO:0000259" key="7">
    <source>
        <dbReference type="Pfam" id="PF00931"/>
    </source>
</evidence>
<feature type="domain" description="Disease resistance protein Roq1-like winged-helix" evidence="9">
    <location>
        <begin position="188"/>
        <end position="257"/>
    </location>
</feature>
<dbReference type="Pfam" id="PF23282">
    <property type="entry name" value="WHD_ROQ1"/>
    <property type="match status" value="1"/>
</dbReference>
<feature type="domain" description="C-JID" evidence="8">
    <location>
        <begin position="600"/>
        <end position="747"/>
    </location>
</feature>
<dbReference type="PANTHER" id="PTHR11017:SF479">
    <property type="entry name" value="DISEASE RESISTANCE PROTEIN (TIR-NBS-LRR CLASS) FAMILY"/>
    <property type="match status" value="1"/>
</dbReference>
<evidence type="ECO:0000256" key="6">
    <source>
        <dbReference type="SAM" id="MobiDB-lite"/>
    </source>
</evidence>
<keyword evidence="11" id="KW-1185">Reference proteome</keyword>
<dbReference type="Pfam" id="PF00931">
    <property type="entry name" value="NB-ARC"/>
    <property type="match status" value="1"/>
</dbReference>
<dbReference type="InterPro" id="IPR045344">
    <property type="entry name" value="C-JID"/>
</dbReference>
<dbReference type="InterPro" id="IPR058192">
    <property type="entry name" value="WHD_ROQ1-like"/>
</dbReference>
<evidence type="ECO:0000313" key="10">
    <source>
        <dbReference type="EMBL" id="MED6210720.1"/>
    </source>
</evidence>
<dbReference type="PANTHER" id="PTHR11017">
    <property type="entry name" value="LEUCINE-RICH REPEAT-CONTAINING PROTEIN"/>
    <property type="match status" value="1"/>
</dbReference>
<dbReference type="EMBL" id="JASCZI010242342">
    <property type="protein sequence ID" value="MED6210720.1"/>
    <property type="molecule type" value="Genomic_DNA"/>
</dbReference>
<dbReference type="InterPro" id="IPR027417">
    <property type="entry name" value="P-loop_NTPase"/>
</dbReference>
<dbReference type="InterPro" id="IPR042197">
    <property type="entry name" value="Apaf_helical"/>
</dbReference>
<reference evidence="10 11" key="1">
    <citation type="journal article" date="2023" name="Plants (Basel)">
        <title>Bridging the Gap: Combining Genomics and Transcriptomics Approaches to Understand Stylosanthes scabra, an Orphan Legume from the Brazilian Caatinga.</title>
        <authorList>
            <person name="Ferreira-Neto J.R.C."/>
            <person name="da Silva M.D."/>
            <person name="Binneck E."/>
            <person name="de Melo N.F."/>
            <person name="da Silva R.H."/>
            <person name="de Melo A.L.T.M."/>
            <person name="Pandolfi V."/>
            <person name="Bustamante F.O."/>
            <person name="Brasileiro-Vidal A.C."/>
            <person name="Benko-Iseppon A.M."/>
        </authorList>
    </citation>
    <scope>NUCLEOTIDE SEQUENCE [LARGE SCALE GENOMIC DNA]</scope>
    <source>
        <tissue evidence="10">Leaves</tissue>
    </source>
</reference>
<dbReference type="SUPFAM" id="SSF52540">
    <property type="entry name" value="P-loop containing nucleoside triphosphate hydrolases"/>
    <property type="match status" value="1"/>
</dbReference>